<dbReference type="Pfam" id="PF05193">
    <property type="entry name" value="Peptidase_M16_C"/>
    <property type="match status" value="1"/>
</dbReference>
<organism evidence="3 4">
    <name type="scientific">Sandaracinus amylolyticus</name>
    <dbReference type="NCBI Taxonomy" id="927083"/>
    <lineage>
        <taxon>Bacteria</taxon>
        <taxon>Pseudomonadati</taxon>
        <taxon>Myxococcota</taxon>
        <taxon>Polyangia</taxon>
        <taxon>Polyangiales</taxon>
        <taxon>Sandaracinaceae</taxon>
        <taxon>Sandaracinus</taxon>
    </lineage>
</organism>
<dbReference type="AlphaFoldDB" id="A0A0F6W142"/>
<dbReference type="InterPro" id="IPR007863">
    <property type="entry name" value="Peptidase_M16_C"/>
</dbReference>
<dbReference type="InterPro" id="IPR011765">
    <property type="entry name" value="Pept_M16_N"/>
</dbReference>
<dbReference type="PANTHER" id="PTHR11851:SF224">
    <property type="entry name" value="PROCESSING PROTEASE"/>
    <property type="match status" value="1"/>
</dbReference>
<dbReference type="SUPFAM" id="SSF63411">
    <property type="entry name" value="LuxS/MPP-like metallohydrolase"/>
    <property type="match status" value="2"/>
</dbReference>
<dbReference type="InterPro" id="IPR050361">
    <property type="entry name" value="MPP/UQCRC_Complex"/>
</dbReference>
<dbReference type="EMBL" id="CP011125">
    <property type="protein sequence ID" value="AKF04761.1"/>
    <property type="molecule type" value="Genomic_DNA"/>
</dbReference>
<dbReference type="Gene3D" id="3.30.830.10">
    <property type="entry name" value="Metalloenzyme, LuxS/M16 peptidase-like"/>
    <property type="match status" value="2"/>
</dbReference>
<evidence type="ECO:0000259" key="1">
    <source>
        <dbReference type="Pfam" id="PF00675"/>
    </source>
</evidence>
<evidence type="ECO:0000259" key="2">
    <source>
        <dbReference type="Pfam" id="PF05193"/>
    </source>
</evidence>
<reference evidence="3 4" key="1">
    <citation type="submission" date="2015-03" db="EMBL/GenBank/DDBJ databases">
        <title>Genome assembly of Sandaracinus amylolyticus DSM 53668.</title>
        <authorList>
            <person name="Sharma G."/>
            <person name="Subramanian S."/>
        </authorList>
    </citation>
    <scope>NUCLEOTIDE SEQUENCE [LARGE SCALE GENOMIC DNA]</scope>
    <source>
        <strain evidence="3 4">DSM 53668</strain>
    </source>
</reference>
<protein>
    <submittedName>
        <fullName evidence="3">Peptidase, M16 (Pitrilysin) family</fullName>
    </submittedName>
</protein>
<dbReference type="STRING" id="927083.DB32_001910"/>
<feature type="domain" description="Peptidase M16 N-terminal" evidence="1">
    <location>
        <begin position="28"/>
        <end position="132"/>
    </location>
</feature>
<proteinExistence type="predicted"/>
<accession>A0A0F6W142</accession>
<dbReference type="Proteomes" id="UP000034883">
    <property type="component" value="Chromosome"/>
</dbReference>
<dbReference type="GO" id="GO:0046872">
    <property type="term" value="F:metal ion binding"/>
    <property type="evidence" value="ECO:0007669"/>
    <property type="project" value="InterPro"/>
</dbReference>
<evidence type="ECO:0000313" key="3">
    <source>
        <dbReference type="EMBL" id="AKF04761.1"/>
    </source>
</evidence>
<gene>
    <name evidence="3" type="ORF">DB32_001910</name>
</gene>
<dbReference type="Pfam" id="PF00675">
    <property type="entry name" value="Peptidase_M16"/>
    <property type="match status" value="1"/>
</dbReference>
<dbReference type="KEGG" id="samy:DB32_001910"/>
<dbReference type="OrthoDB" id="9811314at2"/>
<dbReference type="InterPro" id="IPR011249">
    <property type="entry name" value="Metalloenz_LuxS/M16"/>
</dbReference>
<dbReference type="PANTHER" id="PTHR11851">
    <property type="entry name" value="METALLOPROTEASE"/>
    <property type="match status" value="1"/>
</dbReference>
<evidence type="ECO:0000313" key="4">
    <source>
        <dbReference type="Proteomes" id="UP000034883"/>
    </source>
</evidence>
<dbReference type="RefSeq" id="WP_053232068.1">
    <property type="nucleotide sequence ID" value="NZ_CP011125.1"/>
</dbReference>
<name>A0A0F6W142_9BACT</name>
<keyword evidence="4" id="KW-1185">Reference proteome</keyword>
<sequence length="449" mass="48887">MTTSRRPTAPAPDAPWGPRWTTDAGMTVLLEESHAIPLVDVEVVLKTGALFDPPGKEGLGRLAARLLRMGTKRLKAEDVDEAIDSMGAALSVDVAHSMVRIHASVIRRSLPDLLELLGQLVCAPALRGADLGLVQRETIADLLSQRDNDRWLASRGFRAHLFGEHPYARPTFGTADTITKVSRGDVADFLGAHVVGENIVLGVAGDVTEGELRAMVDRAFAKVPRGRAPEVTLPVPVIAKGRRVLVVDKPERTQTQIFLGTLGTRLADPVFYPLVLANTAFGGTFTSRLVNEVRSKRGWSYAASARLGADRQREAWSLYTHPSAENAIDCIALELELIEKFVDEGISAPELSNARDYLVKSHAFDRDTAAKRLEPRLDAEVQSMPAEFYTHFVTSVGAVTLPRANEAVRARLSHEDLSIVLVATAAPLLDRLQRLPGVREVSVLPFDSL</sequence>
<feature type="domain" description="Peptidase M16 C-terminal" evidence="2">
    <location>
        <begin position="180"/>
        <end position="356"/>
    </location>
</feature>